<keyword evidence="5" id="KW-1185">Reference proteome</keyword>
<sequence length="74" mass="8647">MGFWKYPPFLVLSILVLYQAGFLLAAPIRADLESRPYPASLPEEDRRLLLIELVKAYMQMKASEMEQERETRES</sequence>
<gene>
    <name evidence="4" type="ORF">J0S82_019473</name>
</gene>
<dbReference type="Pfam" id="PF00214">
    <property type="entry name" value="Calc_CGRP_IAPP"/>
    <property type="match status" value="1"/>
</dbReference>
<accession>A0A8J6APD8</accession>
<feature type="non-terminal residue" evidence="4">
    <location>
        <position position="1"/>
    </location>
</feature>
<dbReference type="GO" id="GO:0051480">
    <property type="term" value="P:regulation of cytosolic calcium ion concentration"/>
    <property type="evidence" value="ECO:0007669"/>
    <property type="project" value="TreeGrafter"/>
</dbReference>
<dbReference type="Proteomes" id="UP000700334">
    <property type="component" value="Unassembled WGS sequence"/>
</dbReference>
<keyword evidence="2" id="KW-1015">Disulfide bond</keyword>
<evidence type="ECO:0000313" key="4">
    <source>
        <dbReference type="EMBL" id="KAG8525161.1"/>
    </source>
</evidence>
<dbReference type="GO" id="GO:0031716">
    <property type="term" value="F:calcitonin receptor binding"/>
    <property type="evidence" value="ECO:0007669"/>
    <property type="project" value="TreeGrafter"/>
</dbReference>
<dbReference type="AlphaFoldDB" id="A0A8J6APD8"/>
<evidence type="ECO:0000256" key="1">
    <source>
        <dbReference type="ARBA" id="ARBA00009222"/>
    </source>
</evidence>
<comment type="caution">
    <text evidence="4">The sequence shown here is derived from an EMBL/GenBank/DDBJ whole genome shotgun (WGS) entry which is preliminary data.</text>
</comment>
<dbReference type="PANTHER" id="PTHR10505:SF3">
    <property type="entry name" value="CALCITONIN GENE-RELATED PEPTIDE 2"/>
    <property type="match status" value="1"/>
</dbReference>
<dbReference type="OrthoDB" id="9929923at2759"/>
<name>A0A8J6APD8_GALPY</name>
<dbReference type="GO" id="GO:0005615">
    <property type="term" value="C:extracellular space"/>
    <property type="evidence" value="ECO:0007669"/>
    <property type="project" value="TreeGrafter"/>
</dbReference>
<evidence type="ECO:0000256" key="3">
    <source>
        <dbReference type="SAM" id="SignalP"/>
    </source>
</evidence>
<protein>
    <submittedName>
        <fullName evidence="4">Calcitonin gene-related peptide 2</fullName>
    </submittedName>
</protein>
<dbReference type="InterPro" id="IPR021117">
    <property type="entry name" value="Calcitonin-like"/>
</dbReference>
<dbReference type="PANTHER" id="PTHR10505">
    <property type="entry name" value="CALCITONIN-RELATED"/>
    <property type="match status" value="1"/>
</dbReference>
<dbReference type="GO" id="GO:0007189">
    <property type="term" value="P:adenylate cyclase-activating G protein-coupled receptor signaling pathway"/>
    <property type="evidence" value="ECO:0007669"/>
    <property type="project" value="TreeGrafter"/>
</dbReference>
<keyword evidence="3" id="KW-0732">Signal</keyword>
<evidence type="ECO:0000313" key="5">
    <source>
        <dbReference type="Proteomes" id="UP000700334"/>
    </source>
</evidence>
<comment type="similarity">
    <text evidence="1">Belongs to the calcitonin family.</text>
</comment>
<evidence type="ECO:0000256" key="2">
    <source>
        <dbReference type="ARBA" id="ARBA00023157"/>
    </source>
</evidence>
<feature type="signal peptide" evidence="3">
    <location>
        <begin position="1"/>
        <end position="25"/>
    </location>
</feature>
<dbReference type="EMBL" id="JAGFMF010009918">
    <property type="protein sequence ID" value="KAG8525161.1"/>
    <property type="molecule type" value="Genomic_DNA"/>
</dbReference>
<organism evidence="4 5">
    <name type="scientific">Galemys pyrenaicus</name>
    <name type="common">Iberian desman</name>
    <name type="synonym">Pyrenean desman</name>
    <dbReference type="NCBI Taxonomy" id="202257"/>
    <lineage>
        <taxon>Eukaryota</taxon>
        <taxon>Metazoa</taxon>
        <taxon>Chordata</taxon>
        <taxon>Craniata</taxon>
        <taxon>Vertebrata</taxon>
        <taxon>Euteleostomi</taxon>
        <taxon>Mammalia</taxon>
        <taxon>Eutheria</taxon>
        <taxon>Laurasiatheria</taxon>
        <taxon>Eulipotyphla</taxon>
        <taxon>Talpidae</taxon>
        <taxon>Galemys</taxon>
    </lineage>
</organism>
<feature type="chain" id="PRO_5035283165" evidence="3">
    <location>
        <begin position="26"/>
        <end position="74"/>
    </location>
</feature>
<dbReference type="InterPro" id="IPR021116">
    <property type="entry name" value="Calcitonin/adrenomedullin"/>
</dbReference>
<dbReference type="GO" id="GO:0005179">
    <property type="term" value="F:hormone activity"/>
    <property type="evidence" value="ECO:0007669"/>
    <property type="project" value="InterPro"/>
</dbReference>
<reference evidence="4" key="1">
    <citation type="journal article" date="2021" name="Evol. Appl.">
        <title>The genome of the Pyrenean desman and the effects of bottlenecks and inbreeding on the genomic landscape of an endangered species.</title>
        <authorList>
            <person name="Escoda L."/>
            <person name="Castresana J."/>
        </authorList>
    </citation>
    <scope>NUCLEOTIDE SEQUENCE</scope>
    <source>
        <strain evidence="4">IBE-C5619</strain>
    </source>
</reference>
<proteinExistence type="inferred from homology"/>